<feature type="chain" id="PRO_5009871204" evidence="5">
    <location>
        <begin position="31"/>
        <end position="530"/>
    </location>
</feature>
<dbReference type="EMBL" id="JAVVDO010000023">
    <property type="protein sequence ID" value="MDT8332214.1"/>
    <property type="molecule type" value="Genomic_DNA"/>
</dbReference>
<dbReference type="Pfam" id="PF00496">
    <property type="entry name" value="SBP_bac_5"/>
    <property type="match status" value="1"/>
</dbReference>
<dbReference type="Gene3D" id="3.90.76.10">
    <property type="entry name" value="Dipeptide-binding Protein, Domain 1"/>
    <property type="match status" value="1"/>
</dbReference>
<dbReference type="InterPro" id="IPR006311">
    <property type="entry name" value="TAT_signal"/>
</dbReference>
<dbReference type="eggNOG" id="COG0747">
    <property type="taxonomic scope" value="Bacteria"/>
</dbReference>
<feature type="domain" description="Solute-binding protein family 5" evidence="6">
    <location>
        <begin position="74"/>
        <end position="442"/>
    </location>
</feature>
<gene>
    <name evidence="7" type="ORF">RGI145_19310</name>
    <name evidence="8" type="ORF">RQ831_14225</name>
</gene>
<dbReference type="GO" id="GO:0015833">
    <property type="term" value="P:peptide transport"/>
    <property type="evidence" value="ECO:0007669"/>
    <property type="project" value="TreeGrafter"/>
</dbReference>
<proteinExistence type="inferred from homology"/>
<dbReference type="Gene3D" id="3.40.190.10">
    <property type="entry name" value="Periplasmic binding protein-like II"/>
    <property type="match status" value="1"/>
</dbReference>
<dbReference type="PROSITE" id="PS51318">
    <property type="entry name" value="TAT"/>
    <property type="match status" value="1"/>
</dbReference>
<evidence type="ECO:0000256" key="5">
    <source>
        <dbReference type="SAM" id="SignalP"/>
    </source>
</evidence>
<evidence type="ECO:0000256" key="2">
    <source>
        <dbReference type="ARBA" id="ARBA00005695"/>
    </source>
</evidence>
<dbReference type="GO" id="GO:1904680">
    <property type="term" value="F:peptide transmembrane transporter activity"/>
    <property type="evidence" value="ECO:0007669"/>
    <property type="project" value="TreeGrafter"/>
</dbReference>
<evidence type="ECO:0000313" key="8">
    <source>
        <dbReference type="EMBL" id="MDT8332214.1"/>
    </source>
</evidence>
<dbReference type="CDD" id="cd08498">
    <property type="entry name" value="PBP2_NikA_DppA_OppA_like_2"/>
    <property type="match status" value="1"/>
</dbReference>
<keyword evidence="3" id="KW-0813">Transport</keyword>
<dbReference type="GO" id="GO:0030288">
    <property type="term" value="C:outer membrane-bounded periplasmic space"/>
    <property type="evidence" value="ECO:0007669"/>
    <property type="project" value="UniProtKB-ARBA"/>
</dbReference>
<dbReference type="AlphaFoldDB" id="A0A1L7AJG7"/>
<comment type="subcellular location">
    <subcellularLocation>
        <location evidence="1">Periplasm</location>
    </subcellularLocation>
</comment>
<dbReference type="KEGG" id="rgi:RGI145_19310"/>
<dbReference type="SUPFAM" id="SSF53850">
    <property type="entry name" value="Periplasmic binding protein-like II"/>
    <property type="match status" value="1"/>
</dbReference>
<evidence type="ECO:0000256" key="1">
    <source>
        <dbReference type="ARBA" id="ARBA00004418"/>
    </source>
</evidence>
<dbReference type="RefSeq" id="WP_075799674.1">
    <property type="nucleotide sequence ID" value="NZ_CP015583.1"/>
</dbReference>
<reference evidence="8" key="3">
    <citation type="submission" date="2023-09" db="EMBL/GenBank/DDBJ databases">
        <authorList>
            <person name="Schober I."/>
            <person name="Bunk B."/>
        </authorList>
    </citation>
    <scope>NUCLEOTIDE SEQUENCE</scope>
    <source>
        <strain evidence="8">DSM 103800</strain>
    </source>
</reference>
<dbReference type="PANTHER" id="PTHR30290:SF9">
    <property type="entry name" value="OLIGOPEPTIDE-BINDING PROTEIN APPA"/>
    <property type="match status" value="1"/>
</dbReference>
<dbReference type="InterPro" id="IPR030678">
    <property type="entry name" value="Peptide/Ni-bd"/>
</dbReference>
<evidence type="ECO:0000256" key="3">
    <source>
        <dbReference type="ARBA" id="ARBA00022448"/>
    </source>
</evidence>
<evidence type="ECO:0000313" key="7">
    <source>
        <dbReference type="EMBL" id="APT58933.1"/>
    </source>
</evidence>
<dbReference type="PANTHER" id="PTHR30290">
    <property type="entry name" value="PERIPLASMIC BINDING COMPONENT OF ABC TRANSPORTER"/>
    <property type="match status" value="1"/>
</dbReference>
<name>A0A1L7AJG7_9PROT</name>
<evidence type="ECO:0000313" key="9">
    <source>
        <dbReference type="Proteomes" id="UP000185494"/>
    </source>
</evidence>
<reference evidence="7 9" key="1">
    <citation type="submission" date="2016-05" db="EMBL/GenBank/DDBJ databases">
        <title>Complete Genome and Methylome Analysis of Psychrotrophic Bacterial Isolates from Antarctic Lake Untersee.</title>
        <authorList>
            <person name="Fomenkov A."/>
            <person name="Akimov V.N."/>
            <person name="Vasilyeva L.V."/>
            <person name="Andersen D."/>
            <person name="Vincze T."/>
            <person name="Roberts R.J."/>
        </authorList>
    </citation>
    <scope>NUCLEOTIDE SEQUENCE [LARGE SCALE GENOMIC DNA]</scope>
    <source>
        <strain evidence="7 9">U14-5</strain>
    </source>
</reference>
<keyword evidence="10" id="KW-1185">Reference proteome</keyword>
<dbReference type="PIRSF" id="PIRSF002741">
    <property type="entry name" value="MppA"/>
    <property type="match status" value="1"/>
</dbReference>
<evidence type="ECO:0000259" key="6">
    <source>
        <dbReference type="Pfam" id="PF00496"/>
    </source>
</evidence>
<reference evidence="8 10" key="2">
    <citation type="journal article" date="2019" name="Microb. Pathog.">
        <title>Comparison of VITEK 2, MALDI-TOF MS, 16S rRNA gene sequencing, and whole-genome sequencing for identification of Roseomonas mucosa.</title>
        <authorList>
            <person name="Rudolph W.W."/>
            <person name="Gunzer F."/>
            <person name="Trauth M."/>
            <person name="Bunk B."/>
            <person name="Bigge R."/>
            <person name="Schrottner P."/>
        </authorList>
    </citation>
    <scope>NUCLEOTIDE SEQUENCE [LARGE SCALE GENOMIC DNA]</scope>
    <source>
        <strain evidence="8 10">DSM 103800</strain>
    </source>
</reference>
<organism evidence="7 9">
    <name type="scientific">Roseomonas gilardii</name>
    <dbReference type="NCBI Taxonomy" id="257708"/>
    <lineage>
        <taxon>Bacteria</taxon>
        <taxon>Pseudomonadati</taxon>
        <taxon>Pseudomonadota</taxon>
        <taxon>Alphaproteobacteria</taxon>
        <taxon>Acetobacterales</taxon>
        <taxon>Roseomonadaceae</taxon>
        <taxon>Roseomonas</taxon>
    </lineage>
</organism>
<sequence length="530" mass="57776">MIKTVSRRAALLASLFLPLCGTLAAPAARAEPLSLAVSAPPASIDPHYYTLTPSIMLSSHIFGRLVQRDENSRLAPDLAESWKLVDDTTWEFKLRPGVKFHNGADFTAEDVAYTLERVPTVQSPSSFSVYTRDIAGVQVVDPLTIRLKTKEPSPLLPANLANIFIVSRSVAANSSTADFNSGKAAIGTGPYKFVSYDPNNRVKLARNDSYYGEKPAWETVDYRIITNDGARVAALLSGDVALIDAVPTADAARLRKDERLAVAEAASTRLIFLGLDVERQDGSPDITGPNGEKLDRNPLRDHRVREALSIAINRPAIVSRVMEGAALPSGQFMPPGVFGYDPSIPVPAFAPDRAKELLTQAGYPNGFSIILRGPNDRYVNDAQIQQTVAQMWTRIGVKTRVEAQPLATVIGRLNRFEASAYLLGWSNSTGEPSSSLKAVLGTRDPALGRGLSNYGRYSNPEFDKLVQQALGTLDDKAREGLMQRAMKMAMEDVAIIPLHLQKSVWAMRKGYAYTPRADEETRATGLRPAK</sequence>
<dbReference type="GO" id="GO:0043190">
    <property type="term" value="C:ATP-binding cassette (ABC) transporter complex"/>
    <property type="evidence" value="ECO:0007669"/>
    <property type="project" value="InterPro"/>
</dbReference>
<dbReference type="InterPro" id="IPR000914">
    <property type="entry name" value="SBP_5_dom"/>
</dbReference>
<protein>
    <submittedName>
        <fullName evidence="7">ABC transporter substrate-binding protein</fullName>
    </submittedName>
</protein>
<dbReference type="Proteomes" id="UP000185494">
    <property type="component" value="Chromosome 1"/>
</dbReference>
<dbReference type="STRING" id="257708.RGI145_19310"/>
<evidence type="ECO:0000256" key="4">
    <source>
        <dbReference type="ARBA" id="ARBA00022729"/>
    </source>
</evidence>
<accession>A0A1L7AJG7</accession>
<evidence type="ECO:0000313" key="10">
    <source>
        <dbReference type="Proteomes" id="UP001258945"/>
    </source>
</evidence>
<dbReference type="Proteomes" id="UP001258945">
    <property type="component" value="Unassembled WGS sequence"/>
</dbReference>
<dbReference type="InterPro" id="IPR039424">
    <property type="entry name" value="SBP_5"/>
</dbReference>
<comment type="similarity">
    <text evidence="2">Belongs to the bacterial solute-binding protein 5 family.</text>
</comment>
<feature type="signal peptide" evidence="5">
    <location>
        <begin position="1"/>
        <end position="30"/>
    </location>
</feature>
<dbReference type="Gene3D" id="3.10.105.10">
    <property type="entry name" value="Dipeptide-binding Protein, Domain 3"/>
    <property type="match status" value="1"/>
</dbReference>
<keyword evidence="4 5" id="KW-0732">Signal</keyword>
<dbReference type="EMBL" id="CP015583">
    <property type="protein sequence ID" value="APT58933.1"/>
    <property type="molecule type" value="Genomic_DNA"/>
</dbReference>